<feature type="compositionally biased region" description="Basic and acidic residues" evidence="1">
    <location>
        <begin position="55"/>
        <end position="73"/>
    </location>
</feature>
<keyword evidence="3" id="KW-1185">Reference proteome</keyword>
<dbReference type="OrthoDB" id="1060854at2759"/>
<protein>
    <submittedName>
        <fullName evidence="2">Uncharacterized protein</fullName>
    </submittedName>
</protein>
<gene>
    <name evidence="2" type="ORF">HYFRA_00007002</name>
</gene>
<dbReference type="AlphaFoldDB" id="A0A9N9KMJ3"/>
<dbReference type="Proteomes" id="UP000696280">
    <property type="component" value="Unassembled WGS sequence"/>
</dbReference>
<proteinExistence type="predicted"/>
<dbReference type="EMBL" id="CAJVRL010000037">
    <property type="protein sequence ID" value="CAG8950504.1"/>
    <property type="molecule type" value="Genomic_DNA"/>
</dbReference>
<organism evidence="2 3">
    <name type="scientific">Hymenoscyphus fraxineus</name>
    <dbReference type="NCBI Taxonomy" id="746836"/>
    <lineage>
        <taxon>Eukaryota</taxon>
        <taxon>Fungi</taxon>
        <taxon>Dikarya</taxon>
        <taxon>Ascomycota</taxon>
        <taxon>Pezizomycotina</taxon>
        <taxon>Leotiomycetes</taxon>
        <taxon>Helotiales</taxon>
        <taxon>Helotiaceae</taxon>
        <taxon>Hymenoscyphus</taxon>
    </lineage>
</organism>
<accession>A0A9N9KMJ3</accession>
<evidence type="ECO:0000313" key="2">
    <source>
        <dbReference type="EMBL" id="CAG8950504.1"/>
    </source>
</evidence>
<evidence type="ECO:0000256" key="1">
    <source>
        <dbReference type="SAM" id="MobiDB-lite"/>
    </source>
</evidence>
<feature type="region of interest" description="Disordered" evidence="1">
    <location>
        <begin position="55"/>
        <end position="106"/>
    </location>
</feature>
<comment type="caution">
    <text evidence="2">The sequence shown here is derived from an EMBL/GenBank/DDBJ whole genome shotgun (WGS) entry which is preliminary data.</text>
</comment>
<sequence>MSPNPKSHIPKVEIGIPRRWGCTLKKTKRMEKTERGMGYRIVWYGIGKSRQVMKSEEWRRNEETKRRTDREKSNGVSCRVVSKKSGIRQKKRKTGVRIRVAERKED</sequence>
<name>A0A9N9KMJ3_9HELO</name>
<feature type="compositionally biased region" description="Basic residues" evidence="1">
    <location>
        <begin position="81"/>
        <end position="96"/>
    </location>
</feature>
<evidence type="ECO:0000313" key="3">
    <source>
        <dbReference type="Proteomes" id="UP000696280"/>
    </source>
</evidence>
<reference evidence="2" key="1">
    <citation type="submission" date="2021-07" db="EMBL/GenBank/DDBJ databases">
        <authorList>
            <person name="Durling M."/>
        </authorList>
    </citation>
    <scope>NUCLEOTIDE SEQUENCE</scope>
</reference>